<name>A0ACD5XXB1_AVESA</name>
<protein>
    <submittedName>
        <fullName evidence="1">Uncharacterized protein</fullName>
    </submittedName>
</protein>
<evidence type="ECO:0000313" key="1">
    <source>
        <dbReference type="EnsemblPlants" id="AVESA.00010b.r2.5CG0868370.1.CDS.1"/>
    </source>
</evidence>
<reference evidence="1" key="2">
    <citation type="submission" date="2025-09" db="UniProtKB">
        <authorList>
            <consortium name="EnsemblPlants"/>
        </authorList>
    </citation>
    <scope>IDENTIFICATION</scope>
</reference>
<dbReference type="Proteomes" id="UP001732700">
    <property type="component" value="Chromosome 5C"/>
</dbReference>
<sequence length="332" mass="34454">MSSSSSAPPPPPPPPHGYYCHQCDCTVPIPPPASRDDDVFCPLCAGGFVEELLEDDPPNPSPQPQPQPQSPFFPLSSLLDLRHPSDLAGVLGPPSPAAPRAATAPFDATDFLHGHLGGILSGGASIQIVLEGSSIPAFFGGGGAGGGAGGLNLGDYFMGSGLEQLIQQLAENDPNRYGTPPAAKAAVAALPDVAVSQDMMAADGGAQCAVCMDDFDLGAAAKQLPCKHVFHKDCILPWLELHSSCPVCRHELPTDDTDHDSHRQAADAAAVSTAAPASPGGTPSPRVMERRFRISLPWPLRAALGLHAETSDQDADGSGDNNDAHRSYEDLD</sequence>
<reference evidence="1" key="1">
    <citation type="submission" date="2021-05" db="EMBL/GenBank/DDBJ databases">
        <authorList>
            <person name="Scholz U."/>
            <person name="Mascher M."/>
            <person name="Fiebig A."/>
        </authorList>
    </citation>
    <scope>NUCLEOTIDE SEQUENCE [LARGE SCALE GENOMIC DNA]</scope>
</reference>
<organism evidence="1 2">
    <name type="scientific">Avena sativa</name>
    <name type="common">Oat</name>
    <dbReference type="NCBI Taxonomy" id="4498"/>
    <lineage>
        <taxon>Eukaryota</taxon>
        <taxon>Viridiplantae</taxon>
        <taxon>Streptophyta</taxon>
        <taxon>Embryophyta</taxon>
        <taxon>Tracheophyta</taxon>
        <taxon>Spermatophyta</taxon>
        <taxon>Magnoliopsida</taxon>
        <taxon>Liliopsida</taxon>
        <taxon>Poales</taxon>
        <taxon>Poaceae</taxon>
        <taxon>BOP clade</taxon>
        <taxon>Pooideae</taxon>
        <taxon>Poodae</taxon>
        <taxon>Poeae</taxon>
        <taxon>Poeae Chloroplast Group 1 (Aveneae type)</taxon>
        <taxon>Aveninae</taxon>
        <taxon>Avena</taxon>
    </lineage>
</organism>
<proteinExistence type="predicted"/>
<accession>A0ACD5XXB1</accession>
<keyword evidence="2" id="KW-1185">Reference proteome</keyword>
<dbReference type="EnsemblPlants" id="AVESA.00010b.r2.5CG0868370.1">
    <property type="protein sequence ID" value="AVESA.00010b.r2.5CG0868370.1.CDS.1"/>
    <property type="gene ID" value="AVESA.00010b.r2.5CG0868370"/>
</dbReference>
<evidence type="ECO:0000313" key="2">
    <source>
        <dbReference type="Proteomes" id="UP001732700"/>
    </source>
</evidence>